<reference evidence="5" key="1">
    <citation type="submission" date="2020-10" db="EMBL/GenBank/DDBJ databases">
        <authorList>
            <person name="Gilroy R."/>
        </authorList>
    </citation>
    <scope>NUCLEOTIDE SEQUENCE</scope>
    <source>
        <strain evidence="5">ChiSjej5B23-6657</strain>
    </source>
</reference>
<reference evidence="5" key="2">
    <citation type="journal article" date="2021" name="PeerJ">
        <title>Extensive microbial diversity within the chicken gut microbiome revealed by metagenomics and culture.</title>
        <authorList>
            <person name="Gilroy R."/>
            <person name="Ravi A."/>
            <person name="Getino M."/>
            <person name="Pursley I."/>
            <person name="Horton D.L."/>
            <person name="Alikhan N.F."/>
            <person name="Baker D."/>
            <person name="Gharbi K."/>
            <person name="Hall N."/>
            <person name="Watson M."/>
            <person name="Adriaenssens E.M."/>
            <person name="Foster-Nyarko E."/>
            <person name="Jarju S."/>
            <person name="Secka A."/>
            <person name="Antonio M."/>
            <person name="Oren A."/>
            <person name="Chaudhuri R.R."/>
            <person name="La Ragione R."/>
            <person name="Hildebrand F."/>
            <person name="Pallen M.J."/>
        </authorList>
    </citation>
    <scope>NUCLEOTIDE SEQUENCE</scope>
    <source>
        <strain evidence="5">ChiSjej5B23-6657</strain>
    </source>
</reference>
<accession>A0A9D1EAW7</accession>
<dbReference type="InterPro" id="IPR014756">
    <property type="entry name" value="Ig_E-set"/>
</dbReference>
<dbReference type="PANTHER" id="PTHR10357:SF210">
    <property type="entry name" value="MALTODEXTRIN GLUCOSIDASE"/>
    <property type="match status" value="1"/>
</dbReference>
<proteinExistence type="inferred from homology"/>
<comment type="caution">
    <text evidence="5">The sequence shown here is derived from an EMBL/GenBank/DDBJ whole genome shotgun (WGS) entry which is preliminary data.</text>
</comment>
<sequence>MKEEAVFSDGTREYRIPWEPKVNDQMKVRLRVARGEQAQISLIHEEERLPMTLEFSREEFDYYAVTVQLKDEWYSYYFELCQDGKIYFYDRVGMTTQMRQEYAFFVVPGFSTPDWAKGAVMYQILVDRFCNGDSANDVEDREYCYIQTMTSRVENWNQYPANFDVAKFYGGDLEGVRQKLDYLKSLGVEVIYFNPLFVSPSNHKYDTSDYDAIDPHYGKIVADGGECLREGDCDNRHATKYRQRVTDQRNLEASNRLFIRLVREAHARGIRVILDGVFNHCGSFNKWMDREKIYENQEGYAPGAYLTKDSPYTHYFRFQDENQWPDNGSYESWWNNDTLPKLNYEGSAELYRYILEVGRKWVSPPYNADGWRLDVAADLGHSAEFNHQFWRDFRNVVKTANPDALILAEHYGDASSWLSGDQWDTVMNYDAFMEPVSFFLTGMEKHSDSFDGGALGNGAFFESSMKHFMSGMMTPSLYCAMNQLSNHDHSRFLTRTNHKVGRVSALGSAAASEGVSVPIMKEAVMIQMTWPGAPTLYYGDEAGVCGFTDPDNRRTYPWGEENLPLLDFHRDMIFLHKDSTALRTGAFIFLNCGTNLISYGRFDEKEQLVVVINSGDEEMDADIAAWRAEVPMDCTMQQIMVTNELGYSILPVERRVEDGMLHLHLKPYTGVVLRHQQKAGFLESFFHVHREKRD</sequence>
<dbReference type="InterPro" id="IPR013783">
    <property type="entry name" value="Ig-like_fold"/>
</dbReference>
<dbReference type="Gene3D" id="2.60.40.10">
    <property type="entry name" value="Immunoglobulins"/>
    <property type="match status" value="1"/>
</dbReference>
<dbReference type="Gene3D" id="2.60.40.1180">
    <property type="entry name" value="Golgi alpha-mannosidase II"/>
    <property type="match status" value="1"/>
</dbReference>
<dbReference type="InterPro" id="IPR013780">
    <property type="entry name" value="Glyco_hydro_b"/>
</dbReference>
<name>A0A9D1EAW7_9FIRM</name>
<evidence type="ECO:0000256" key="1">
    <source>
        <dbReference type="ARBA" id="ARBA00008061"/>
    </source>
</evidence>
<dbReference type="InterPro" id="IPR004185">
    <property type="entry name" value="Glyco_hydro_13_lg-like_dom"/>
</dbReference>
<gene>
    <name evidence="5" type="ORF">IAA55_07705</name>
</gene>
<dbReference type="SUPFAM" id="SSF51445">
    <property type="entry name" value="(Trans)glycosidases"/>
    <property type="match status" value="1"/>
</dbReference>
<evidence type="ECO:0000256" key="3">
    <source>
        <dbReference type="ARBA" id="ARBA00023295"/>
    </source>
</evidence>
<dbReference type="SUPFAM" id="SSF81296">
    <property type="entry name" value="E set domains"/>
    <property type="match status" value="1"/>
</dbReference>
<dbReference type="Proteomes" id="UP000823912">
    <property type="component" value="Unassembled WGS sequence"/>
</dbReference>
<keyword evidence="3" id="KW-0326">Glycosidase</keyword>
<dbReference type="SUPFAM" id="SSF51011">
    <property type="entry name" value="Glycosyl hydrolase domain"/>
    <property type="match status" value="1"/>
</dbReference>
<comment type="similarity">
    <text evidence="1">Belongs to the glycosyl hydrolase 13 family.</text>
</comment>
<dbReference type="InterPro" id="IPR006047">
    <property type="entry name" value="GH13_cat_dom"/>
</dbReference>
<dbReference type="PANTHER" id="PTHR10357">
    <property type="entry name" value="ALPHA-AMYLASE FAMILY MEMBER"/>
    <property type="match status" value="1"/>
</dbReference>
<dbReference type="Gene3D" id="3.20.20.80">
    <property type="entry name" value="Glycosidases"/>
    <property type="match status" value="1"/>
</dbReference>
<dbReference type="CDD" id="cd11338">
    <property type="entry name" value="AmyAc_CMD"/>
    <property type="match status" value="1"/>
</dbReference>
<keyword evidence="2 5" id="KW-0378">Hydrolase</keyword>
<feature type="domain" description="Glycosyl hydrolase family 13 catalytic" evidence="4">
    <location>
        <begin position="123"/>
        <end position="576"/>
    </location>
</feature>
<dbReference type="InterPro" id="IPR017853">
    <property type="entry name" value="GH"/>
</dbReference>
<evidence type="ECO:0000259" key="4">
    <source>
        <dbReference type="SMART" id="SM00642"/>
    </source>
</evidence>
<dbReference type="AlphaFoldDB" id="A0A9D1EAW7"/>
<evidence type="ECO:0000313" key="5">
    <source>
        <dbReference type="EMBL" id="HIR71151.1"/>
    </source>
</evidence>
<dbReference type="GO" id="GO:0005975">
    <property type="term" value="P:carbohydrate metabolic process"/>
    <property type="evidence" value="ECO:0007669"/>
    <property type="project" value="InterPro"/>
</dbReference>
<dbReference type="Pfam" id="PF02903">
    <property type="entry name" value="Alpha-amylase_N"/>
    <property type="match status" value="1"/>
</dbReference>
<evidence type="ECO:0000313" key="6">
    <source>
        <dbReference type="Proteomes" id="UP000823912"/>
    </source>
</evidence>
<dbReference type="EMBL" id="DVHM01000123">
    <property type="protein sequence ID" value="HIR71151.1"/>
    <property type="molecule type" value="Genomic_DNA"/>
</dbReference>
<dbReference type="Pfam" id="PF00128">
    <property type="entry name" value="Alpha-amylase"/>
    <property type="match status" value="2"/>
</dbReference>
<dbReference type="SMART" id="SM00642">
    <property type="entry name" value="Aamy"/>
    <property type="match status" value="1"/>
</dbReference>
<evidence type="ECO:0000256" key="2">
    <source>
        <dbReference type="ARBA" id="ARBA00022801"/>
    </source>
</evidence>
<dbReference type="GO" id="GO:0004553">
    <property type="term" value="F:hydrolase activity, hydrolyzing O-glycosyl compounds"/>
    <property type="evidence" value="ECO:0007669"/>
    <property type="project" value="InterPro"/>
</dbReference>
<organism evidence="5 6">
    <name type="scientific">Candidatus Pullilachnospira gallistercoris</name>
    <dbReference type="NCBI Taxonomy" id="2840911"/>
    <lineage>
        <taxon>Bacteria</taxon>
        <taxon>Bacillati</taxon>
        <taxon>Bacillota</taxon>
        <taxon>Clostridia</taxon>
        <taxon>Lachnospirales</taxon>
        <taxon>Lachnospiraceae</taxon>
        <taxon>Lachnospiraceae incertae sedis</taxon>
        <taxon>Candidatus Pullilachnospira</taxon>
    </lineage>
</organism>
<dbReference type="CDD" id="cd02857">
    <property type="entry name" value="E_set_CDase_PDE_N"/>
    <property type="match status" value="1"/>
</dbReference>
<protein>
    <submittedName>
        <fullName evidence="5">Glycoside hydrolase family 13 protein</fullName>
    </submittedName>
</protein>